<evidence type="ECO:0000313" key="3">
    <source>
        <dbReference type="Proteomes" id="UP000054928"/>
    </source>
</evidence>
<evidence type="ECO:0000313" key="2">
    <source>
        <dbReference type="EMBL" id="CEG48217.1"/>
    </source>
</evidence>
<feature type="signal peptide" evidence="1">
    <location>
        <begin position="1"/>
        <end position="20"/>
    </location>
</feature>
<proteinExistence type="predicted"/>
<protein>
    <submittedName>
        <fullName evidence="2">RxLR-like protein</fullName>
    </submittedName>
</protein>
<dbReference type="Proteomes" id="UP000054928">
    <property type="component" value="Unassembled WGS sequence"/>
</dbReference>
<dbReference type="RefSeq" id="XP_024584586.1">
    <property type="nucleotide sequence ID" value="XM_024719271.1"/>
</dbReference>
<reference evidence="3" key="1">
    <citation type="submission" date="2014-09" db="EMBL/GenBank/DDBJ databases">
        <authorList>
            <person name="Sharma Rahul"/>
            <person name="Thines Marco"/>
        </authorList>
    </citation>
    <scope>NUCLEOTIDE SEQUENCE [LARGE SCALE GENOMIC DNA]</scope>
</reference>
<keyword evidence="3" id="KW-1185">Reference proteome</keyword>
<dbReference type="Pfam" id="PF16683">
    <property type="entry name" value="TGase_elicitor"/>
    <property type="match status" value="1"/>
</dbReference>
<name>A0A0P1B0K6_PLAHL</name>
<dbReference type="EMBL" id="CCYD01002887">
    <property type="protein sequence ID" value="CEG48217.1"/>
    <property type="molecule type" value="Genomic_DNA"/>
</dbReference>
<sequence>MRTGSIVSSAIALFVLRVHGAPERKLEALTEGDTLTKMEEFFGVKLERKFNDLPTSARLEKAPWNGPIWETYADSINYPWKANQPSPTEKYAMAFGLNATELKYNVSAAFGLYSVSDSKPACSSSCKDEEDVCTNRNGMGICIPRWFGLSQGLAPAAIFEKEPLCPITFNNVEFYPNDIKGLISAVYAGANSSKIFGGKRYHDKEVSLDQYGRPTEANYRDVTPAFFHIAVANIIGKLKRSLIIDRFPGHTVWNQALSAFEVYEQKTMTPEEAAKSFFNTDKYPFNDQATQIIYVVSSVFWNNTPFPTDEFRPLIQDEDFYATYSYILEITAAGDICGGEWVNKSIHAHADYLYVVKEKPAADLVTSVGFSYANVLKLLEMSAACPNTIQIAN</sequence>
<feature type="chain" id="PRO_5006059083" evidence="1">
    <location>
        <begin position="21"/>
        <end position="393"/>
    </location>
</feature>
<evidence type="ECO:0000256" key="1">
    <source>
        <dbReference type="SAM" id="SignalP"/>
    </source>
</evidence>
<dbReference type="AlphaFoldDB" id="A0A0P1B0K6"/>
<dbReference type="InterPro" id="IPR032048">
    <property type="entry name" value="TGase_elicitor"/>
</dbReference>
<accession>A0A0P1B0K6</accession>
<dbReference type="Gene3D" id="3.30.40.240">
    <property type="entry name" value="Transglutaminase elicitor, body domain"/>
    <property type="match status" value="1"/>
</dbReference>
<dbReference type="GeneID" id="36400742"/>
<keyword evidence="1" id="KW-0732">Signal</keyword>
<dbReference type="GO" id="GO:0016755">
    <property type="term" value="F:aminoacyltransferase activity"/>
    <property type="evidence" value="ECO:0007669"/>
    <property type="project" value="InterPro"/>
</dbReference>
<dbReference type="OMA" id="WNDNASS"/>
<dbReference type="OrthoDB" id="10249031at2759"/>
<organism evidence="2 3">
    <name type="scientific">Plasmopara halstedii</name>
    <name type="common">Downy mildew of sunflower</name>
    <dbReference type="NCBI Taxonomy" id="4781"/>
    <lineage>
        <taxon>Eukaryota</taxon>
        <taxon>Sar</taxon>
        <taxon>Stramenopiles</taxon>
        <taxon>Oomycota</taxon>
        <taxon>Peronosporomycetes</taxon>
        <taxon>Peronosporales</taxon>
        <taxon>Peronosporaceae</taxon>
        <taxon>Plasmopara</taxon>
    </lineage>
</organism>